<protein>
    <recommendedName>
        <fullName evidence="3">D-alanyl-D-alanine carboxypeptidase</fullName>
    </recommendedName>
</protein>
<comment type="caution">
    <text evidence="1">The sequence shown here is derived from an EMBL/GenBank/DDBJ whole genome shotgun (WGS) entry which is preliminary data.</text>
</comment>
<reference evidence="1 2" key="1">
    <citation type="submission" date="2024-09" db="EMBL/GenBank/DDBJ databases">
        <authorList>
            <person name="Sun Q."/>
            <person name="Mori K."/>
        </authorList>
    </citation>
    <scope>NUCLEOTIDE SEQUENCE [LARGE SCALE GENOMIC DNA]</scope>
    <source>
        <strain evidence="1 2">JCM 3143</strain>
    </source>
</reference>
<evidence type="ECO:0000313" key="2">
    <source>
        <dbReference type="Proteomes" id="UP001589532"/>
    </source>
</evidence>
<dbReference type="Proteomes" id="UP001589532">
    <property type="component" value="Unassembled WGS sequence"/>
</dbReference>
<dbReference type="RefSeq" id="WP_344998337.1">
    <property type="nucleotide sequence ID" value="NZ_BAAAXV010000009.1"/>
</dbReference>
<keyword evidence="2" id="KW-1185">Reference proteome</keyword>
<sequence>MSHTIALSDQDKLTLRVAAWGAVSLMSAAGAAGSAHKVATHGSIALTSATGLVGHVLTKAPKGVKYGKSVAELADQVLPALTAAMTLLKQQDPEEADNFRSTVIVAIEAGAQTHQGLPSPTLAEMARKITAALDAA</sequence>
<dbReference type="EMBL" id="JBHMBW010000040">
    <property type="protein sequence ID" value="MFB9628344.1"/>
    <property type="molecule type" value="Genomic_DNA"/>
</dbReference>
<proteinExistence type="predicted"/>
<evidence type="ECO:0000313" key="1">
    <source>
        <dbReference type="EMBL" id="MFB9628344.1"/>
    </source>
</evidence>
<organism evidence="1 2">
    <name type="scientific">Nonomuraea helvata</name>
    <dbReference type="NCBI Taxonomy" id="37484"/>
    <lineage>
        <taxon>Bacteria</taxon>
        <taxon>Bacillati</taxon>
        <taxon>Actinomycetota</taxon>
        <taxon>Actinomycetes</taxon>
        <taxon>Streptosporangiales</taxon>
        <taxon>Streptosporangiaceae</taxon>
        <taxon>Nonomuraea</taxon>
    </lineage>
</organism>
<name>A0ABV5SBF5_9ACTN</name>
<gene>
    <name evidence="1" type="ORF">ACFFSA_35115</name>
</gene>
<evidence type="ECO:0008006" key="3">
    <source>
        <dbReference type="Google" id="ProtNLM"/>
    </source>
</evidence>
<accession>A0ABV5SBF5</accession>